<comment type="caution">
    <text evidence="2">The sequence shown here is derived from an EMBL/GenBank/DDBJ whole genome shotgun (WGS) entry which is preliminary data.</text>
</comment>
<dbReference type="Proteomes" id="UP000886998">
    <property type="component" value="Unassembled WGS sequence"/>
</dbReference>
<keyword evidence="1" id="KW-0175">Coiled coil</keyword>
<dbReference type="EMBL" id="BMAV01024805">
    <property type="protein sequence ID" value="GFS36248.1"/>
    <property type="molecule type" value="Genomic_DNA"/>
</dbReference>
<evidence type="ECO:0000256" key="1">
    <source>
        <dbReference type="SAM" id="Coils"/>
    </source>
</evidence>
<sequence>MDALKVKKKALRASFTNTEKSLAQLLAILETDAKDIDKLYVLDSQLEDKFSRLNEIQNEISSLLLEENTAEYETDFETAEKYRDRYLEMKSKVATFLNKNSRCASECSSKDNSAKLKLPKFELKKFAGDPKEFLTFWSNFSKIHELDELSEIDKFQYLYQAMVPESKAVGLVSSFPITSESYSKAVQQLKMRFGREDLHVRDLLFFVIKNTTAGRNSDLASLYDMLETKLRALGMLGTHERKI</sequence>
<gene>
    <name evidence="2" type="primary">AVEN_26432_1</name>
    <name evidence="2" type="ORF">TNIN_414511</name>
</gene>
<dbReference type="Pfam" id="PF03564">
    <property type="entry name" value="DUF1759"/>
    <property type="match status" value="1"/>
</dbReference>
<dbReference type="AlphaFoldDB" id="A0A8X6MAJ3"/>
<dbReference type="OrthoDB" id="6430424at2759"/>
<organism evidence="2 3">
    <name type="scientific">Trichonephila inaurata madagascariensis</name>
    <dbReference type="NCBI Taxonomy" id="2747483"/>
    <lineage>
        <taxon>Eukaryota</taxon>
        <taxon>Metazoa</taxon>
        <taxon>Ecdysozoa</taxon>
        <taxon>Arthropoda</taxon>
        <taxon>Chelicerata</taxon>
        <taxon>Arachnida</taxon>
        <taxon>Araneae</taxon>
        <taxon>Araneomorphae</taxon>
        <taxon>Entelegynae</taxon>
        <taxon>Araneoidea</taxon>
        <taxon>Nephilidae</taxon>
        <taxon>Trichonephila</taxon>
        <taxon>Trichonephila inaurata</taxon>
    </lineage>
</organism>
<dbReference type="InterPro" id="IPR005312">
    <property type="entry name" value="DUF1759"/>
</dbReference>
<feature type="coiled-coil region" evidence="1">
    <location>
        <begin position="46"/>
        <end position="73"/>
    </location>
</feature>
<accession>A0A8X6MAJ3</accession>
<protein>
    <submittedName>
        <fullName evidence="2">DUF1758 domain-containing protein</fullName>
    </submittedName>
</protein>
<evidence type="ECO:0000313" key="2">
    <source>
        <dbReference type="EMBL" id="GFS36248.1"/>
    </source>
</evidence>
<keyword evidence="3" id="KW-1185">Reference proteome</keyword>
<proteinExistence type="predicted"/>
<name>A0A8X6MAJ3_9ARAC</name>
<reference evidence="2" key="1">
    <citation type="submission" date="2020-08" db="EMBL/GenBank/DDBJ databases">
        <title>Multicomponent nature underlies the extraordinary mechanical properties of spider dragline silk.</title>
        <authorList>
            <person name="Kono N."/>
            <person name="Nakamura H."/>
            <person name="Mori M."/>
            <person name="Yoshida Y."/>
            <person name="Ohtoshi R."/>
            <person name="Malay A.D."/>
            <person name="Moran D.A.P."/>
            <person name="Tomita M."/>
            <person name="Numata K."/>
            <person name="Arakawa K."/>
        </authorList>
    </citation>
    <scope>NUCLEOTIDE SEQUENCE</scope>
</reference>
<evidence type="ECO:0000313" key="3">
    <source>
        <dbReference type="Proteomes" id="UP000886998"/>
    </source>
</evidence>